<sequence>MYKYVGDISVLAHYIIKEFLENKLVAIDGTLGNGYDTDFLSEHFNKVYAFDIQKSACENYIMKEKSNVSVINDSHHLLNEYVKEEVNCIIYNLGFLPGGDKNITTEHNTSLESIKKGLKLLSSGGIIAISIYTGHNEGKKEETCILEYLQRLPKSKYGVMVHSYLNRTNNPPKLVIVEKK</sequence>
<dbReference type="EMBL" id="JACSRA010000023">
    <property type="protein sequence ID" value="MBD7912406.1"/>
    <property type="molecule type" value="Genomic_DNA"/>
</dbReference>
<proteinExistence type="predicted"/>
<keyword evidence="1" id="KW-0489">Methyltransferase</keyword>
<dbReference type="SUPFAM" id="SSF53335">
    <property type="entry name" value="S-adenosyl-L-methionine-dependent methyltransferases"/>
    <property type="match status" value="1"/>
</dbReference>
<dbReference type="Gene3D" id="3.40.50.150">
    <property type="entry name" value="Vaccinia Virus protein VP39"/>
    <property type="match status" value="1"/>
</dbReference>
<dbReference type="RefSeq" id="WP_191769361.1">
    <property type="nucleotide sequence ID" value="NZ_JACSRA010000023.1"/>
</dbReference>
<dbReference type="GO" id="GO:0032259">
    <property type="term" value="P:methylation"/>
    <property type="evidence" value="ECO:0007669"/>
    <property type="project" value="UniProtKB-KW"/>
</dbReference>
<gene>
    <name evidence="1" type="ORF">H9661_13665</name>
</gene>
<dbReference type="PANTHER" id="PTHR35276:SF1">
    <property type="entry name" value="TRNA (MNM(5)S(2)U34)-METHYLTRANSFERASE, CHLOROPLASTIC"/>
    <property type="match status" value="1"/>
</dbReference>
<dbReference type="InterPro" id="IPR010719">
    <property type="entry name" value="MnmM_MeTrfase"/>
</dbReference>
<reference evidence="1 2" key="1">
    <citation type="submission" date="2020-08" db="EMBL/GenBank/DDBJ databases">
        <title>A Genomic Blueprint of the Chicken Gut Microbiome.</title>
        <authorList>
            <person name="Gilroy R."/>
            <person name="Ravi A."/>
            <person name="Getino M."/>
            <person name="Pursley I."/>
            <person name="Horton D.L."/>
            <person name="Alikhan N.-F."/>
            <person name="Baker D."/>
            <person name="Gharbi K."/>
            <person name="Hall N."/>
            <person name="Watson M."/>
            <person name="Adriaenssens E.M."/>
            <person name="Foster-Nyarko E."/>
            <person name="Jarju S."/>
            <person name="Secka A."/>
            <person name="Antonio M."/>
            <person name="Oren A."/>
            <person name="Chaudhuri R."/>
            <person name="La Ragione R.M."/>
            <person name="Hildebrand F."/>
            <person name="Pallen M.J."/>
        </authorList>
    </citation>
    <scope>NUCLEOTIDE SEQUENCE [LARGE SCALE GENOMIC DNA]</scope>
    <source>
        <strain evidence="1 2">Sa3CVN1</strain>
    </source>
</reference>
<dbReference type="Proteomes" id="UP000627781">
    <property type="component" value="Unassembled WGS sequence"/>
</dbReference>
<dbReference type="PANTHER" id="PTHR35276">
    <property type="entry name" value="S-ADENOSYL-L-METHIONINE-DEPENDENT METHYLTRANSFERASES SUPERFAMILY PROTEIN"/>
    <property type="match status" value="1"/>
</dbReference>
<name>A0ABR8PW67_9CLOT</name>
<dbReference type="InterPro" id="IPR029063">
    <property type="entry name" value="SAM-dependent_MTases_sf"/>
</dbReference>
<dbReference type="GO" id="GO:0008168">
    <property type="term" value="F:methyltransferase activity"/>
    <property type="evidence" value="ECO:0007669"/>
    <property type="project" value="UniProtKB-KW"/>
</dbReference>
<accession>A0ABR8PW67</accession>
<evidence type="ECO:0000313" key="1">
    <source>
        <dbReference type="EMBL" id="MBD7912406.1"/>
    </source>
</evidence>
<organism evidence="1 2">
    <name type="scientific">Clostridium cibarium</name>
    <dbReference type="NCBI Taxonomy" id="2762247"/>
    <lineage>
        <taxon>Bacteria</taxon>
        <taxon>Bacillati</taxon>
        <taxon>Bacillota</taxon>
        <taxon>Clostridia</taxon>
        <taxon>Eubacteriales</taxon>
        <taxon>Clostridiaceae</taxon>
        <taxon>Clostridium</taxon>
    </lineage>
</organism>
<evidence type="ECO:0000313" key="2">
    <source>
        <dbReference type="Proteomes" id="UP000627781"/>
    </source>
</evidence>
<keyword evidence="2" id="KW-1185">Reference proteome</keyword>
<dbReference type="Pfam" id="PF06962">
    <property type="entry name" value="rRNA_methylase"/>
    <property type="match status" value="1"/>
</dbReference>
<comment type="caution">
    <text evidence="1">The sequence shown here is derived from an EMBL/GenBank/DDBJ whole genome shotgun (WGS) entry which is preliminary data.</text>
</comment>
<keyword evidence="1" id="KW-0808">Transferase</keyword>
<protein>
    <submittedName>
        <fullName evidence="1">Class I SAM-dependent methyltransferase</fullName>
    </submittedName>
</protein>